<dbReference type="AlphaFoldDB" id="A0A640W779"/>
<dbReference type="InterPro" id="IPR031613">
    <property type="entry name" value="HrpK"/>
</dbReference>
<organism evidence="3 4">
    <name type="scientific">Salinicola corii</name>
    <dbReference type="NCBI Taxonomy" id="2606937"/>
    <lineage>
        <taxon>Bacteria</taxon>
        <taxon>Pseudomonadati</taxon>
        <taxon>Pseudomonadota</taxon>
        <taxon>Gammaproteobacteria</taxon>
        <taxon>Oceanospirillales</taxon>
        <taxon>Halomonadaceae</taxon>
        <taxon>Salinicola</taxon>
    </lineage>
</organism>
<protein>
    <submittedName>
        <fullName evidence="3">Type III effector HrpK</fullName>
    </submittedName>
</protein>
<accession>A0A640W779</accession>
<dbReference type="Pfam" id="PF16937">
    <property type="entry name" value="T3SS_HrpK1"/>
    <property type="match status" value="1"/>
</dbReference>
<sequence length="1196" mass="129819">MLEDRVGDFDKNADAAYRTVQVLEHVEKFDEDGKRLTSDDIGNGEINGFTSSGDARHGTEAGRLQDFGKYGFTNLKGELNHIDSAADDEDARAEAEGLGIQWERPEDDDRSAEEIVNDSELLKNLGNQSGVKDMLKERVGDFENDADAAYRAVQLLEHVERFDEDGKRIAGNEVGNGEINGFTSSDEAKHGTEAGRLQDFGKYGFTNLKGELNYIDSAADDEEVRADAEELGIQWERPEDDDRSAEEIVNDSELLKNLGNQSGVKDMLKERVGDFENDADAAYRAVQLLEHVERFDEDGKRIASNEVGNGEINGFTSSDEAKHGTEAGRLQDFGKYGFSHLKGELTLPETVGDNEKAREEAEAAGIDWELPEDDDRSAENIIEDSPLLKNLGNQSGVKDMLKERVGDFENDADAAYRASQVLDRIVMYDGEGKSQSGNGVANTSIDGFTNSGEAKHGTEAGRLQDFGKYGFETLKEVKKPEDIGSYKDFLKANPDADDISKQMAKYAAIIDENYDAIRGKTDSGKYLTAEALQQYKDENPQISDDFKDALDFWSQPGAFNILDTSKHSLAQNTDGDVSKNDLSNWLTNDSPKDSGSAIAFISEVANANTTANVDKSELGADVFENPDNYSAKEKAAVLQDLLTAQKLINKGAEAGMWQDDYGKVSIANAVRGHPDPEKLLQDVNDHIAILQDDQEVVDYLNENSTREIDALFESNEGLKKAVEGTYEDEIKSGKALDALWETNTKDGKTDQQTALASFFQSAQTFQSVLGIDDLKEIQGAVSKSEHAGEFKDYYENQIASGERYKELLDDGDNSFEEATSAFTMEVALYNSALDPEFTGELDNKLNENFQTLAQENAFKDASFDDLKTAFGKDGGDELDEEKVKKLIDEINETNPEFFINANGKKTTPDQILAGFRGEWDLLRQGSKTLNELKLLDPNGSLKEVYGKGGLHGVSGLFMAGITIAKGASGSGKLTDRQIVDIATGSVMSATIMTEGGAKGYLAHLKDVKGKLEGDLLDHVGSLLDDVSPESNSLQDAKSFNKYLTDVTQKFEQAAKGLGGIAGVAAGAYGIFDGVQMLRNGDKVGGALSITAGAMGTMAGLASAVEGSLGLVLSSIPRIIPVLAGGLGVAAAGVGAIVALIPGLIEEGKRQVQQDKFGELLSDYLTQYEVDGVPYGDYWDIPDEEWPGYDDGALHGS</sequence>
<reference evidence="3 4" key="1">
    <citation type="submission" date="2019-08" db="EMBL/GenBank/DDBJ databases">
        <title>Bioinformatics analysis of the strain L3 and L5.</title>
        <authorList>
            <person name="Li X."/>
        </authorList>
    </citation>
    <scope>NUCLEOTIDE SEQUENCE [LARGE SCALE GENOMIC DNA]</scope>
    <source>
        <strain evidence="3 4">L3</strain>
    </source>
</reference>
<dbReference type="EMBL" id="VTPX01000024">
    <property type="protein sequence ID" value="KAA0015307.1"/>
    <property type="molecule type" value="Genomic_DNA"/>
</dbReference>
<keyword evidence="4" id="KW-1185">Reference proteome</keyword>
<keyword evidence="2" id="KW-1133">Transmembrane helix</keyword>
<keyword evidence="2" id="KW-0812">Transmembrane</keyword>
<gene>
    <name evidence="3" type="ORF">F0A16_21135</name>
</gene>
<feature type="region of interest" description="Disordered" evidence="1">
    <location>
        <begin position="34"/>
        <end position="57"/>
    </location>
</feature>
<evidence type="ECO:0000313" key="3">
    <source>
        <dbReference type="EMBL" id="KAA0015307.1"/>
    </source>
</evidence>
<proteinExistence type="predicted"/>
<evidence type="ECO:0000313" key="4">
    <source>
        <dbReference type="Proteomes" id="UP000466024"/>
    </source>
</evidence>
<evidence type="ECO:0000256" key="2">
    <source>
        <dbReference type="SAM" id="Phobius"/>
    </source>
</evidence>
<dbReference type="Proteomes" id="UP000466024">
    <property type="component" value="Unassembled WGS sequence"/>
</dbReference>
<evidence type="ECO:0000256" key="1">
    <source>
        <dbReference type="SAM" id="MobiDB-lite"/>
    </source>
</evidence>
<name>A0A640W779_9GAMM</name>
<feature type="transmembrane region" description="Helical" evidence="2">
    <location>
        <begin position="1121"/>
        <end position="1144"/>
    </location>
</feature>
<keyword evidence="2" id="KW-0472">Membrane</keyword>
<comment type="caution">
    <text evidence="3">The sequence shown here is derived from an EMBL/GenBank/DDBJ whole genome shotgun (WGS) entry which is preliminary data.</text>
</comment>